<keyword evidence="2 7" id="KW-0813">Transport</keyword>
<dbReference type="RefSeq" id="WP_377551778.1">
    <property type="nucleotide sequence ID" value="NZ_JBHSBN010000029.1"/>
</dbReference>
<evidence type="ECO:0000313" key="11">
    <source>
        <dbReference type="Proteomes" id="UP001595868"/>
    </source>
</evidence>
<feature type="transmembrane region" description="Helical" evidence="7">
    <location>
        <begin position="308"/>
        <end position="329"/>
    </location>
</feature>
<evidence type="ECO:0000259" key="9">
    <source>
        <dbReference type="PROSITE" id="PS50928"/>
    </source>
</evidence>
<keyword evidence="5 7" id="KW-1133">Transmembrane helix</keyword>
<feature type="region of interest" description="Disordered" evidence="8">
    <location>
        <begin position="1"/>
        <end position="28"/>
    </location>
</feature>
<feature type="transmembrane region" description="Helical" evidence="7">
    <location>
        <begin position="65"/>
        <end position="88"/>
    </location>
</feature>
<evidence type="ECO:0000256" key="5">
    <source>
        <dbReference type="ARBA" id="ARBA00022989"/>
    </source>
</evidence>
<accession>A0ABV8KUK7</accession>
<dbReference type="PANTHER" id="PTHR43386">
    <property type="entry name" value="OLIGOPEPTIDE TRANSPORT SYSTEM PERMEASE PROTEIN APPC"/>
    <property type="match status" value="1"/>
</dbReference>
<evidence type="ECO:0000256" key="6">
    <source>
        <dbReference type="ARBA" id="ARBA00023136"/>
    </source>
</evidence>
<dbReference type="InterPro" id="IPR025966">
    <property type="entry name" value="OppC_N"/>
</dbReference>
<sequence>MSERTVEPGPDSPAAAAQRSRTAGSGVGVLADKKKARLERLAQASADSGGVSLLRDAVRRLRRNPAAVTGAVIVGLFVLMALLAPLIAPHDPVIRYPELTKDLTTDTIPGARDGFPLGSDPLGRDFLSRMIYGSRQTLFVGVLATMIGLALGVVFGAIAGAFGGWVDVVLMRVTDVMLALPSLLLAITLVAMASSSSQWTVIFAVAIVQVPIFARLLRGSMLAQRESDHVLAARALGVRQRSIVLRHMLPNSMTAVIVQATLTFAVAILDAAALSFLGLGDPDINRAEWGLMLGVDGQRYFDVRPELAYYPALAIIVVALGFTLLGEAMREAIDPKNRR</sequence>
<evidence type="ECO:0000256" key="7">
    <source>
        <dbReference type="RuleBase" id="RU363032"/>
    </source>
</evidence>
<dbReference type="PANTHER" id="PTHR43386:SF6">
    <property type="entry name" value="ABC TRANSPORTER PERMEASE PROTEIN"/>
    <property type="match status" value="1"/>
</dbReference>
<name>A0ABV8KUK7_9ACTN</name>
<feature type="transmembrane region" description="Helical" evidence="7">
    <location>
        <begin position="199"/>
        <end position="217"/>
    </location>
</feature>
<keyword evidence="6 7" id="KW-0472">Membrane</keyword>
<dbReference type="Gene3D" id="1.10.3720.10">
    <property type="entry name" value="MetI-like"/>
    <property type="match status" value="1"/>
</dbReference>
<dbReference type="CDD" id="cd06261">
    <property type="entry name" value="TM_PBP2"/>
    <property type="match status" value="1"/>
</dbReference>
<keyword evidence="4 7" id="KW-0812">Transmembrane</keyword>
<dbReference type="InterPro" id="IPR000515">
    <property type="entry name" value="MetI-like"/>
</dbReference>
<evidence type="ECO:0000256" key="3">
    <source>
        <dbReference type="ARBA" id="ARBA00022475"/>
    </source>
</evidence>
<evidence type="ECO:0000256" key="1">
    <source>
        <dbReference type="ARBA" id="ARBA00004651"/>
    </source>
</evidence>
<evidence type="ECO:0000313" key="10">
    <source>
        <dbReference type="EMBL" id="MFC4109849.1"/>
    </source>
</evidence>
<keyword evidence="11" id="KW-1185">Reference proteome</keyword>
<evidence type="ECO:0000256" key="8">
    <source>
        <dbReference type="SAM" id="MobiDB-lite"/>
    </source>
</evidence>
<dbReference type="Pfam" id="PF12911">
    <property type="entry name" value="OppC_N"/>
    <property type="match status" value="1"/>
</dbReference>
<proteinExistence type="inferred from homology"/>
<feature type="transmembrane region" description="Helical" evidence="7">
    <location>
        <begin position="176"/>
        <end position="193"/>
    </location>
</feature>
<dbReference type="EMBL" id="JBHSBN010000029">
    <property type="protein sequence ID" value="MFC4109849.1"/>
    <property type="molecule type" value="Genomic_DNA"/>
</dbReference>
<feature type="transmembrane region" description="Helical" evidence="7">
    <location>
        <begin position="138"/>
        <end position="164"/>
    </location>
</feature>
<dbReference type="SUPFAM" id="SSF161098">
    <property type="entry name" value="MetI-like"/>
    <property type="match status" value="1"/>
</dbReference>
<comment type="caution">
    <text evidence="10">The sequence shown here is derived from an EMBL/GenBank/DDBJ whole genome shotgun (WGS) entry which is preliminary data.</text>
</comment>
<evidence type="ECO:0000256" key="2">
    <source>
        <dbReference type="ARBA" id="ARBA00022448"/>
    </source>
</evidence>
<dbReference type="Pfam" id="PF00528">
    <property type="entry name" value="BPD_transp_1"/>
    <property type="match status" value="1"/>
</dbReference>
<comment type="subcellular location">
    <subcellularLocation>
        <location evidence="1 7">Cell membrane</location>
        <topology evidence="1 7">Multi-pass membrane protein</topology>
    </subcellularLocation>
</comment>
<dbReference type="InterPro" id="IPR050366">
    <property type="entry name" value="BP-dependent_transpt_permease"/>
</dbReference>
<protein>
    <submittedName>
        <fullName evidence="10">ABC transporter permease</fullName>
    </submittedName>
</protein>
<gene>
    <name evidence="10" type="ORF">ACFOX0_28450</name>
</gene>
<comment type="similarity">
    <text evidence="7">Belongs to the binding-protein-dependent transport system permease family.</text>
</comment>
<feature type="transmembrane region" description="Helical" evidence="7">
    <location>
        <begin position="256"/>
        <end position="279"/>
    </location>
</feature>
<reference evidence="11" key="1">
    <citation type="journal article" date="2019" name="Int. J. Syst. Evol. Microbiol.">
        <title>The Global Catalogue of Microorganisms (GCM) 10K type strain sequencing project: providing services to taxonomists for standard genome sequencing and annotation.</title>
        <authorList>
            <consortium name="The Broad Institute Genomics Platform"/>
            <consortium name="The Broad Institute Genome Sequencing Center for Infectious Disease"/>
            <person name="Wu L."/>
            <person name="Ma J."/>
        </authorList>
    </citation>
    <scope>NUCLEOTIDE SEQUENCE [LARGE SCALE GENOMIC DNA]</scope>
    <source>
        <strain evidence="11">2902at01</strain>
    </source>
</reference>
<feature type="domain" description="ABC transmembrane type-1" evidence="9">
    <location>
        <begin position="134"/>
        <end position="326"/>
    </location>
</feature>
<dbReference type="Proteomes" id="UP001595868">
    <property type="component" value="Unassembled WGS sequence"/>
</dbReference>
<evidence type="ECO:0000256" key="4">
    <source>
        <dbReference type="ARBA" id="ARBA00022692"/>
    </source>
</evidence>
<organism evidence="10 11">
    <name type="scientific">Micromonospora zhanjiangensis</name>
    <dbReference type="NCBI Taxonomy" id="1522057"/>
    <lineage>
        <taxon>Bacteria</taxon>
        <taxon>Bacillati</taxon>
        <taxon>Actinomycetota</taxon>
        <taxon>Actinomycetes</taxon>
        <taxon>Micromonosporales</taxon>
        <taxon>Micromonosporaceae</taxon>
        <taxon>Micromonospora</taxon>
    </lineage>
</organism>
<dbReference type="PROSITE" id="PS50928">
    <property type="entry name" value="ABC_TM1"/>
    <property type="match status" value="1"/>
</dbReference>
<keyword evidence="3" id="KW-1003">Cell membrane</keyword>
<dbReference type="InterPro" id="IPR035906">
    <property type="entry name" value="MetI-like_sf"/>
</dbReference>